<protein>
    <recommendedName>
        <fullName evidence="3">DUF982 domain-containing protein</fullName>
    </recommendedName>
</protein>
<reference evidence="1 2" key="1">
    <citation type="submission" date="2021-03" db="EMBL/GenBank/DDBJ databases">
        <title>Rapid diversification of plasmids in a genus of pathogenic and nitrogen fixing bacteria.</title>
        <authorList>
            <person name="Weisberg A.J."/>
            <person name="Miller M."/>
            <person name="Ream W."/>
            <person name="Grunwald N.J."/>
            <person name="Chang J.H."/>
        </authorList>
    </citation>
    <scope>NUCLEOTIDE SEQUENCE [LARGE SCALE GENOMIC DNA]</scope>
    <source>
        <strain evidence="1 2">AF3.44</strain>
    </source>
</reference>
<keyword evidence="2" id="KW-1185">Reference proteome</keyword>
<evidence type="ECO:0000313" key="1">
    <source>
        <dbReference type="EMBL" id="QYA08605.1"/>
    </source>
</evidence>
<dbReference type="Proteomes" id="UP000826513">
    <property type="component" value="Chromosome 1"/>
</dbReference>
<dbReference type="EMBL" id="CP072167">
    <property type="protein sequence ID" value="QYA08605.1"/>
    <property type="molecule type" value="Genomic_DNA"/>
</dbReference>
<evidence type="ECO:0008006" key="3">
    <source>
        <dbReference type="Google" id="ProtNLM"/>
    </source>
</evidence>
<sequence length="62" mass="6906">MAQAPQPDLVQKRIEYIVGTEQAKCLAPIIDDYQSWQQMGTEAFLSACTKSRNTASETLESL</sequence>
<accession>A0ABX8T6H5</accession>
<name>A0ABX8T6H5_9HYPH</name>
<evidence type="ECO:0000313" key="2">
    <source>
        <dbReference type="Proteomes" id="UP000826513"/>
    </source>
</evidence>
<organism evidence="1 2">
    <name type="scientific">Agrobacterium larrymoorei</name>
    <dbReference type="NCBI Taxonomy" id="160699"/>
    <lineage>
        <taxon>Bacteria</taxon>
        <taxon>Pseudomonadati</taxon>
        <taxon>Pseudomonadota</taxon>
        <taxon>Alphaproteobacteria</taxon>
        <taxon>Hyphomicrobiales</taxon>
        <taxon>Rhizobiaceae</taxon>
        <taxon>Rhizobium/Agrobacterium group</taxon>
        <taxon>Agrobacterium</taxon>
    </lineage>
</organism>
<gene>
    <name evidence="1" type="ORF">J5285_03090</name>
</gene>
<proteinExistence type="predicted"/>